<feature type="transmembrane region" description="Helical" evidence="1">
    <location>
        <begin position="153"/>
        <end position="176"/>
    </location>
</feature>
<organism evidence="2 3">
    <name type="scientific">Clostridium tarantellae</name>
    <dbReference type="NCBI Taxonomy" id="39493"/>
    <lineage>
        <taxon>Bacteria</taxon>
        <taxon>Bacillati</taxon>
        <taxon>Bacillota</taxon>
        <taxon>Clostridia</taxon>
        <taxon>Eubacteriales</taxon>
        <taxon>Clostridiaceae</taxon>
        <taxon>Clostridium</taxon>
    </lineage>
</organism>
<keyword evidence="1" id="KW-0812">Transmembrane</keyword>
<feature type="transmembrane region" description="Helical" evidence="1">
    <location>
        <begin position="63"/>
        <end position="84"/>
    </location>
</feature>
<accession>A0A6I1MKJ8</accession>
<dbReference type="EMBL" id="WHJC01000124">
    <property type="protein sequence ID" value="MPQ43925.1"/>
    <property type="molecule type" value="Genomic_DNA"/>
</dbReference>
<keyword evidence="1" id="KW-0472">Membrane</keyword>
<dbReference type="Pfam" id="PF07314">
    <property type="entry name" value="Lit"/>
    <property type="match status" value="1"/>
</dbReference>
<feature type="non-terminal residue" evidence="2">
    <location>
        <position position="1"/>
    </location>
</feature>
<dbReference type="RefSeq" id="WP_152889938.1">
    <property type="nucleotide sequence ID" value="NZ_WHJC01000124.1"/>
</dbReference>
<dbReference type="Proteomes" id="UP000430345">
    <property type="component" value="Unassembled WGS sequence"/>
</dbReference>
<dbReference type="OrthoDB" id="9813051at2"/>
<gene>
    <name evidence="2" type="ORF">GBZ86_09150</name>
</gene>
<reference evidence="2 3" key="1">
    <citation type="submission" date="2019-10" db="EMBL/GenBank/DDBJ databases">
        <title>The Genome Sequence of Clostridium tarantellae Isolated from Fish Brain.</title>
        <authorList>
            <person name="Bano L."/>
            <person name="Kiel M."/>
            <person name="Sales G."/>
            <person name="Doxey A.C."/>
            <person name="Mansfield M.J."/>
            <person name="Schiavone M."/>
            <person name="Rossetto O."/>
            <person name="Pirazzini M."/>
            <person name="Dobrindt U."/>
            <person name="Montecucco C."/>
        </authorList>
    </citation>
    <scope>NUCLEOTIDE SEQUENCE [LARGE SCALE GENOMIC DNA]</scope>
    <source>
        <strain evidence="2 3">DSM 3997</strain>
    </source>
</reference>
<proteinExistence type="predicted"/>
<dbReference type="InterPro" id="IPR010178">
    <property type="entry name" value="Lit"/>
</dbReference>
<protein>
    <submittedName>
        <fullName evidence="2">TIGR01906 family membrane protein</fullName>
    </submittedName>
</protein>
<dbReference type="AlphaFoldDB" id="A0A6I1MKJ8"/>
<comment type="caution">
    <text evidence="2">The sequence shown here is derived from an EMBL/GenBank/DDBJ whole genome shotgun (WGS) entry which is preliminary data.</text>
</comment>
<sequence length="180" mass="21440">PIYSLSIKLFNLTKITGLPSSFLLEDYKTIIKFLQIPWINNLKLKYFTMSSTGHIHFNEVKNIFFLLQILLIICFIIGIIIYILNKKNIVIFSFKSLNYFFYLTLLIVTIVIIAFYVNFNLLFNKFHEIFFNNDYWIFDYRYDPIILALPEEFFMLCAIAIILCLLLFSITAKIIYKFKS</sequence>
<name>A0A6I1MKJ8_9CLOT</name>
<evidence type="ECO:0000256" key="1">
    <source>
        <dbReference type="SAM" id="Phobius"/>
    </source>
</evidence>
<feature type="transmembrane region" description="Helical" evidence="1">
    <location>
        <begin position="96"/>
        <end position="117"/>
    </location>
</feature>
<evidence type="ECO:0000313" key="2">
    <source>
        <dbReference type="EMBL" id="MPQ43925.1"/>
    </source>
</evidence>
<keyword evidence="3" id="KW-1185">Reference proteome</keyword>
<dbReference type="NCBIfam" id="TIGR01906">
    <property type="entry name" value="integ_TIGR01906"/>
    <property type="match status" value="1"/>
</dbReference>
<keyword evidence="1" id="KW-1133">Transmembrane helix</keyword>
<evidence type="ECO:0000313" key="3">
    <source>
        <dbReference type="Proteomes" id="UP000430345"/>
    </source>
</evidence>